<name>A0A6B0TZX2_9RHOB</name>
<dbReference type="RefSeq" id="WP_160856470.1">
    <property type="nucleotide sequence ID" value="NZ_WUWG01000008.1"/>
</dbReference>
<evidence type="ECO:0000259" key="2">
    <source>
        <dbReference type="Pfam" id="PF11412"/>
    </source>
</evidence>
<protein>
    <recommendedName>
        <fullName evidence="2">Thiol:disulfide interchange protein DsbD N-terminal domain-containing protein</fullName>
    </recommendedName>
</protein>
<dbReference type="InterPro" id="IPR028250">
    <property type="entry name" value="DsbDN"/>
</dbReference>
<gene>
    <name evidence="3" type="ORF">GSH16_15235</name>
</gene>
<sequence>MPRRSNLFRPALAAVAALLTGFGTLAMAQSAPDTDFGTVALLPGWQADNGIETIAVAFDLNPGWKTYWRAPGATGIPPRFDWTGSENIAAVEVVWPTPDVFETFGEQTIGYGGQVILPIRIRPRDTGAPVRVRLALDYGVCEEICIPAFETFTAELPAARGGAAQPAIVAALKSAPRSGQAQGLTGAACGLDRSGDRFELTTDLTFDRALPPDAITVVESPDADLWIGTSRSDVAGGRISGSARMEYYGDGGFLLERDRLRLTVLGSGFAADIRGCTAGG</sequence>
<dbReference type="Pfam" id="PF11412">
    <property type="entry name" value="DsbD_N"/>
    <property type="match status" value="1"/>
</dbReference>
<feature type="signal peptide" evidence="1">
    <location>
        <begin position="1"/>
        <end position="28"/>
    </location>
</feature>
<organism evidence="3 4">
    <name type="scientific">Oceanomicrobium pacificus</name>
    <dbReference type="NCBI Taxonomy" id="2692916"/>
    <lineage>
        <taxon>Bacteria</taxon>
        <taxon>Pseudomonadati</taxon>
        <taxon>Pseudomonadota</taxon>
        <taxon>Alphaproteobacteria</taxon>
        <taxon>Rhodobacterales</taxon>
        <taxon>Paracoccaceae</taxon>
        <taxon>Oceanomicrobium</taxon>
    </lineage>
</organism>
<comment type="caution">
    <text evidence="3">The sequence shown here is derived from an EMBL/GenBank/DDBJ whole genome shotgun (WGS) entry which is preliminary data.</text>
</comment>
<evidence type="ECO:0000256" key="1">
    <source>
        <dbReference type="SAM" id="SignalP"/>
    </source>
</evidence>
<dbReference type="AlphaFoldDB" id="A0A6B0TZX2"/>
<evidence type="ECO:0000313" key="4">
    <source>
        <dbReference type="Proteomes" id="UP000436016"/>
    </source>
</evidence>
<accession>A0A6B0TZX2</accession>
<keyword evidence="1" id="KW-0732">Signal</keyword>
<dbReference type="EMBL" id="WUWG01000008">
    <property type="protein sequence ID" value="MXU66802.1"/>
    <property type="molecule type" value="Genomic_DNA"/>
</dbReference>
<evidence type="ECO:0000313" key="3">
    <source>
        <dbReference type="EMBL" id="MXU66802.1"/>
    </source>
</evidence>
<feature type="domain" description="Thiol:disulfide interchange protein DsbD N-terminal" evidence="2">
    <location>
        <begin position="40"/>
        <end position="153"/>
    </location>
</feature>
<reference evidence="3 4" key="1">
    <citation type="submission" date="2019-12" db="EMBL/GenBank/DDBJ databases">
        <title>Strain KN286 was isolated from seawater, which was collected from Caroline Seamount in the tropical western Pacific.</title>
        <authorList>
            <person name="Wang Q."/>
        </authorList>
    </citation>
    <scope>NUCLEOTIDE SEQUENCE [LARGE SCALE GENOMIC DNA]</scope>
    <source>
        <strain evidence="3 4">KN286</strain>
    </source>
</reference>
<keyword evidence="4" id="KW-1185">Reference proteome</keyword>
<proteinExistence type="predicted"/>
<dbReference type="Proteomes" id="UP000436016">
    <property type="component" value="Unassembled WGS sequence"/>
</dbReference>
<feature type="chain" id="PRO_5025544106" description="Thiol:disulfide interchange protein DsbD N-terminal domain-containing protein" evidence="1">
    <location>
        <begin position="29"/>
        <end position="280"/>
    </location>
</feature>